<dbReference type="STRING" id="511.UZ73_11860"/>
<evidence type="ECO:0000256" key="3">
    <source>
        <dbReference type="RuleBase" id="RU003457"/>
    </source>
</evidence>
<feature type="domain" description="Pirin C-terminal" evidence="6">
    <location>
        <begin position="192"/>
        <end position="288"/>
    </location>
</feature>
<dbReference type="CDD" id="cd02909">
    <property type="entry name" value="cupin_pirin_N"/>
    <property type="match status" value="1"/>
</dbReference>
<feature type="domain" description="Pirin N-terminal" evidence="5">
    <location>
        <begin position="42"/>
        <end position="139"/>
    </location>
</feature>
<dbReference type="InterPro" id="IPR014710">
    <property type="entry name" value="RmlC-like_jellyroll"/>
</dbReference>
<comment type="caution">
    <text evidence="7">The sequence shown here is derived from an EMBL/GenBank/DDBJ whole genome shotgun (WGS) entry which is preliminary data.</text>
</comment>
<dbReference type="InterPro" id="IPR012093">
    <property type="entry name" value="Pirin"/>
</dbReference>
<accession>A0A2U2BJB5</accession>
<feature type="binding site" evidence="2">
    <location>
        <position position="79"/>
    </location>
    <ligand>
        <name>Fe cation</name>
        <dbReference type="ChEBI" id="CHEBI:24875"/>
    </ligand>
</feature>
<dbReference type="InterPro" id="IPR003829">
    <property type="entry name" value="Pirin_N_dom"/>
</dbReference>
<feature type="region of interest" description="Disordered" evidence="4">
    <location>
        <begin position="1"/>
        <end position="22"/>
    </location>
</feature>
<dbReference type="GO" id="GO:0046872">
    <property type="term" value="F:metal ion binding"/>
    <property type="evidence" value="ECO:0007669"/>
    <property type="project" value="UniProtKB-KW"/>
</dbReference>
<evidence type="ECO:0000256" key="1">
    <source>
        <dbReference type="ARBA" id="ARBA00008416"/>
    </source>
</evidence>
<dbReference type="InterPro" id="IPR008778">
    <property type="entry name" value="Pirin_C_dom"/>
</dbReference>
<dbReference type="InterPro" id="IPR011051">
    <property type="entry name" value="RmlC_Cupin_sf"/>
</dbReference>
<gene>
    <name evidence="7" type="ORF">DF183_13100</name>
</gene>
<evidence type="ECO:0000313" key="7">
    <source>
        <dbReference type="EMBL" id="PWE14082.1"/>
    </source>
</evidence>
<evidence type="ECO:0000259" key="6">
    <source>
        <dbReference type="Pfam" id="PF05726"/>
    </source>
</evidence>
<dbReference type="Proteomes" id="UP000245216">
    <property type="component" value="Unassembled WGS sequence"/>
</dbReference>
<feature type="binding site" evidence="2">
    <location>
        <position position="123"/>
    </location>
    <ligand>
        <name>Fe cation</name>
        <dbReference type="ChEBI" id="CHEBI:24875"/>
    </ligand>
</feature>
<feature type="binding site" evidence="2">
    <location>
        <position position="77"/>
    </location>
    <ligand>
        <name>Fe cation</name>
        <dbReference type="ChEBI" id="CHEBI:24875"/>
    </ligand>
</feature>
<evidence type="ECO:0000256" key="2">
    <source>
        <dbReference type="PIRSR" id="PIRSR006232-1"/>
    </source>
</evidence>
<dbReference type="RefSeq" id="WP_109089283.1">
    <property type="nucleotide sequence ID" value="NZ_QEXO01000003.1"/>
</dbReference>
<dbReference type="PANTHER" id="PTHR13903">
    <property type="entry name" value="PIRIN-RELATED"/>
    <property type="match status" value="1"/>
</dbReference>
<evidence type="ECO:0000313" key="8">
    <source>
        <dbReference type="Proteomes" id="UP000245216"/>
    </source>
</evidence>
<sequence length="313" mass="34337">MSTLSSEVSVSFDCPEDQNGDKQIQRVPARSAQVGGGITVGRILPSSQRRMVGAWCFLDHAGPAVFTSGPGLRVGPHPHIGLQTFTWMIQGEVLHRDSLGHVQVIKPGQVNLMTAGRGISHTEESLPGEDKLHAVQLWIALPFKDAACEPAFDHHPDLPRWREGECDFTLLAGSYEGRQAPSKLYSPLMGMDLNSVKAGRVVLNLKPEFEYGFLVVQGTVGIGNEQFQTNELAYVGRGLTQLSLDLSAGCRVIVLGGEPYTDELVLWWNFVGQNKEIITQAQRDWRAAHDRFGVVQGYDGDPLQAPDLPWETA</sequence>
<dbReference type="Pfam" id="PF05726">
    <property type="entry name" value="Pirin_C"/>
    <property type="match status" value="1"/>
</dbReference>
<comment type="cofactor">
    <cofactor evidence="2">
        <name>Fe cation</name>
        <dbReference type="ChEBI" id="CHEBI:24875"/>
    </cofactor>
    <text evidence="2">Binds 1 Fe cation per subunit.</text>
</comment>
<reference evidence="7 8" key="2">
    <citation type="submission" date="2018-05" db="EMBL/GenBank/DDBJ databases">
        <authorList>
            <person name="Lanie J.A."/>
            <person name="Ng W.-L."/>
            <person name="Kazmierczak K.M."/>
            <person name="Andrzejewski T.M."/>
            <person name="Davidsen T.M."/>
            <person name="Wayne K.J."/>
            <person name="Tettelin H."/>
            <person name="Glass J.I."/>
            <person name="Rusch D."/>
            <person name="Podicherti R."/>
            <person name="Tsui H.-C.T."/>
            <person name="Winkler M.E."/>
        </authorList>
    </citation>
    <scope>NUCLEOTIDE SEQUENCE [LARGE SCALE GENOMIC DNA]</scope>
    <source>
        <strain evidence="7 8">YBY</strain>
    </source>
</reference>
<dbReference type="PANTHER" id="PTHR13903:SF8">
    <property type="entry name" value="PIRIN"/>
    <property type="match status" value="1"/>
</dbReference>
<dbReference type="Gene3D" id="2.60.120.10">
    <property type="entry name" value="Jelly Rolls"/>
    <property type="match status" value="1"/>
</dbReference>
<dbReference type="EMBL" id="QEXO01000003">
    <property type="protein sequence ID" value="PWE14082.1"/>
    <property type="molecule type" value="Genomic_DNA"/>
</dbReference>
<organism evidence="7 8">
    <name type="scientific">Alcaligenes faecalis</name>
    <dbReference type="NCBI Taxonomy" id="511"/>
    <lineage>
        <taxon>Bacteria</taxon>
        <taxon>Pseudomonadati</taxon>
        <taxon>Pseudomonadota</taxon>
        <taxon>Betaproteobacteria</taxon>
        <taxon>Burkholderiales</taxon>
        <taxon>Alcaligenaceae</taxon>
        <taxon>Alcaligenes</taxon>
    </lineage>
</organism>
<dbReference type="SUPFAM" id="SSF51182">
    <property type="entry name" value="RmlC-like cupins"/>
    <property type="match status" value="1"/>
</dbReference>
<keyword evidence="2" id="KW-0479">Metal-binding</keyword>
<protein>
    <submittedName>
        <fullName evidence="7">Pirin family protein</fullName>
    </submittedName>
</protein>
<dbReference type="PIRSF" id="PIRSF006232">
    <property type="entry name" value="Pirin"/>
    <property type="match status" value="1"/>
</dbReference>
<keyword evidence="2" id="KW-0408">Iron</keyword>
<dbReference type="AlphaFoldDB" id="A0A2U2BJB5"/>
<comment type="similarity">
    <text evidence="1 3">Belongs to the pirin family.</text>
</comment>
<name>A0A2U2BJB5_ALCFA</name>
<evidence type="ECO:0000259" key="5">
    <source>
        <dbReference type="Pfam" id="PF02678"/>
    </source>
</evidence>
<proteinExistence type="inferred from homology"/>
<dbReference type="Pfam" id="PF02678">
    <property type="entry name" value="Pirin"/>
    <property type="match status" value="1"/>
</dbReference>
<feature type="binding site" evidence="2">
    <location>
        <position position="121"/>
    </location>
    <ligand>
        <name>Fe cation</name>
        <dbReference type="ChEBI" id="CHEBI:24875"/>
    </ligand>
</feature>
<evidence type="ECO:0000256" key="4">
    <source>
        <dbReference type="SAM" id="MobiDB-lite"/>
    </source>
</evidence>
<reference evidence="7 8" key="1">
    <citation type="submission" date="2018-05" db="EMBL/GenBank/DDBJ databases">
        <title>Genome Sequence of an Efficient Indole-Degrading Bacterium, Alcaligenes sp.YBY.</title>
        <authorList>
            <person name="Yang B."/>
        </authorList>
    </citation>
    <scope>NUCLEOTIDE SEQUENCE [LARGE SCALE GENOMIC DNA]</scope>
    <source>
        <strain evidence="7 8">YBY</strain>
    </source>
</reference>